<dbReference type="AlphaFoldDB" id="A0A2N5VA71"/>
<reference evidence="1 2" key="1">
    <citation type="submission" date="2017-11" db="EMBL/GenBank/DDBJ databases">
        <title>De novo assembly and phasing of dikaryotic genomes from two isolates of Puccinia coronata f. sp. avenae, the causal agent of oat crown rust.</title>
        <authorList>
            <person name="Miller M.E."/>
            <person name="Zhang Y."/>
            <person name="Omidvar V."/>
            <person name="Sperschneider J."/>
            <person name="Schwessinger B."/>
            <person name="Raley C."/>
            <person name="Palmer J.M."/>
            <person name="Garnica D."/>
            <person name="Upadhyaya N."/>
            <person name="Rathjen J."/>
            <person name="Taylor J.M."/>
            <person name="Park R.F."/>
            <person name="Dodds P.N."/>
            <person name="Hirsch C.D."/>
            <person name="Kianian S.F."/>
            <person name="Figueroa M."/>
        </authorList>
    </citation>
    <scope>NUCLEOTIDE SEQUENCE [LARGE SCALE GENOMIC DNA]</scope>
    <source>
        <strain evidence="1">12SD80</strain>
    </source>
</reference>
<accession>A0A2N5VA71</accession>
<evidence type="ECO:0000313" key="1">
    <source>
        <dbReference type="EMBL" id="PLW46917.1"/>
    </source>
</evidence>
<organism evidence="1 2">
    <name type="scientific">Puccinia coronata f. sp. avenae</name>
    <dbReference type="NCBI Taxonomy" id="200324"/>
    <lineage>
        <taxon>Eukaryota</taxon>
        <taxon>Fungi</taxon>
        <taxon>Dikarya</taxon>
        <taxon>Basidiomycota</taxon>
        <taxon>Pucciniomycotina</taxon>
        <taxon>Pucciniomycetes</taxon>
        <taxon>Pucciniales</taxon>
        <taxon>Pucciniaceae</taxon>
        <taxon>Puccinia</taxon>
    </lineage>
</organism>
<dbReference type="EMBL" id="PGCI01000035">
    <property type="protein sequence ID" value="PLW46917.1"/>
    <property type="molecule type" value="Genomic_DNA"/>
</dbReference>
<name>A0A2N5VA71_9BASI</name>
<comment type="caution">
    <text evidence="1">The sequence shown here is derived from an EMBL/GenBank/DDBJ whole genome shotgun (WGS) entry which is preliminary data.</text>
</comment>
<sequence>MPYFNRSVADYYAGTHNSWASRFVLLKARIEYNPFTFRTHRRELERSRSVNHQAQDQRFVKEASGLGGVKIKNIHSSVLLRVLLLCSS</sequence>
<protein>
    <submittedName>
        <fullName evidence="1">Uncharacterized protein</fullName>
    </submittedName>
</protein>
<dbReference type="Proteomes" id="UP000235392">
    <property type="component" value="Unassembled WGS sequence"/>
</dbReference>
<proteinExistence type="predicted"/>
<evidence type="ECO:0000313" key="2">
    <source>
        <dbReference type="Proteomes" id="UP000235392"/>
    </source>
</evidence>
<gene>
    <name evidence="1" type="ORF">PCASD_08100</name>
</gene>